<reference evidence="3" key="1">
    <citation type="submission" date="2023-08" db="EMBL/GenBank/DDBJ databases">
        <title>Reference Genome Resource for the Citrus Pathogen Phytophthora citrophthora.</title>
        <authorList>
            <person name="Moller H."/>
            <person name="Coetzee B."/>
            <person name="Rose L.J."/>
            <person name="Van Niekerk J.M."/>
        </authorList>
    </citation>
    <scope>NUCLEOTIDE SEQUENCE</scope>
    <source>
        <strain evidence="3">STE-U-9442</strain>
    </source>
</reference>
<dbReference type="AlphaFoldDB" id="A0AAD9LSZ3"/>
<evidence type="ECO:0000313" key="4">
    <source>
        <dbReference type="Proteomes" id="UP001259832"/>
    </source>
</evidence>
<keyword evidence="4" id="KW-1185">Reference proteome</keyword>
<evidence type="ECO:0008006" key="5">
    <source>
        <dbReference type="Google" id="ProtNLM"/>
    </source>
</evidence>
<dbReference type="Proteomes" id="UP001259832">
    <property type="component" value="Unassembled WGS sequence"/>
</dbReference>
<feature type="transmembrane region" description="Helical" evidence="2">
    <location>
        <begin position="368"/>
        <end position="393"/>
    </location>
</feature>
<proteinExistence type="predicted"/>
<keyword evidence="2" id="KW-1133">Transmembrane helix</keyword>
<keyword evidence="2" id="KW-0812">Transmembrane</keyword>
<feature type="transmembrane region" description="Helical" evidence="2">
    <location>
        <begin position="287"/>
        <end position="306"/>
    </location>
</feature>
<feature type="transmembrane region" description="Helical" evidence="2">
    <location>
        <begin position="20"/>
        <end position="38"/>
    </location>
</feature>
<feature type="transmembrane region" description="Helical" evidence="2">
    <location>
        <begin position="327"/>
        <end position="348"/>
    </location>
</feature>
<keyword evidence="2" id="KW-0472">Membrane</keyword>
<comment type="caution">
    <text evidence="3">The sequence shown here is derived from an EMBL/GenBank/DDBJ whole genome shotgun (WGS) entry which is preliminary data.</text>
</comment>
<feature type="transmembrane region" description="Helical" evidence="2">
    <location>
        <begin position="196"/>
        <end position="213"/>
    </location>
</feature>
<evidence type="ECO:0000313" key="3">
    <source>
        <dbReference type="EMBL" id="KAK1948383.1"/>
    </source>
</evidence>
<name>A0AAD9LSZ3_9STRA</name>
<feature type="region of interest" description="Disordered" evidence="1">
    <location>
        <begin position="509"/>
        <end position="571"/>
    </location>
</feature>
<protein>
    <recommendedName>
        <fullName evidence="5">Transmembrane protein</fullName>
    </recommendedName>
</protein>
<organism evidence="3 4">
    <name type="scientific">Phytophthora citrophthora</name>
    <dbReference type="NCBI Taxonomy" id="4793"/>
    <lineage>
        <taxon>Eukaryota</taxon>
        <taxon>Sar</taxon>
        <taxon>Stramenopiles</taxon>
        <taxon>Oomycota</taxon>
        <taxon>Peronosporomycetes</taxon>
        <taxon>Peronosporales</taxon>
        <taxon>Peronosporaceae</taxon>
        <taxon>Phytophthora</taxon>
    </lineage>
</organism>
<evidence type="ECO:0000256" key="2">
    <source>
        <dbReference type="SAM" id="Phobius"/>
    </source>
</evidence>
<feature type="compositionally biased region" description="Polar residues" evidence="1">
    <location>
        <begin position="516"/>
        <end position="525"/>
    </location>
</feature>
<sequence>MRSPQARVQEVQEVFSRKVLAQRVFLMWIGLGLAPFILQARSYIKFVTPHKLSSILITPTDLEERTDDLHISCPVDGLFMASSWWNILPTHYHRIEDGRLCHFIAPQYNAHGNYFLGDKKARPYRTTSDSCANDSYPFEFYFYHGSIGYYSFYIEGHGTYCALDNTAYDVVRGVGTYDINGASVSSNKGDTIYRKSFWYGLTGSAWIAYRFWIIRRSFVSCKRFIRRCDPTTDRISFQDAMVFVQESLRLAAHGARNYHRVVLLFLLLDLGLMSDLFLLITQEGLTGRIQSISLGYNLAGIMSTMFEMVESMNWMRENTRCFVKRLLFNYETALVGELLTALLIQFYITSLNRSSLRHTEAEAKVASYYIMSLVGHGCIALGCVLVIVCTRLIGSVAFIRWRYGSLALLTTSCCVDTTLGSRAKLILLAGYVWEDSKLYYKVSTLKAFGILKLTEEDGSEFLVYSKLHWFSIPRNCLVVFGTALGPNVEPCEERPCSGVVSEFEQALGGDFGRKPPNNSSRSVSRQFKRVGTEPLHGPSFRPVYPAAAFPKPRGSSSGYMVNRVGPTAEQG</sequence>
<evidence type="ECO:0000256" key="1">
    <source>
        <dbReference type="SAM" id="MobiDB-lite"/>
    </source>
</evidence>
<feature type="transmembrane region" description="Helical" evidence="2">
    <location>
        <begin position="261"/>
        <end position="281"/>
    </location>
</feature>
<dbReference type="EMBL" id="JASMQC010000001">
    <property type="protein sequence ID" value="KAK1948383.1"/>
    <property type="molecule type" value="Genomic_DNA"/>
</dbReference>
<gene>
    <name evidence="3" type="ORF">P3T76_000673</name>
</gene>
<accession>A0AAD9LSZ3</accession>